<gene>
    <name evidence="8" type="ORF">EXIGLDRAFT_224449</name>
</gene>
<dbReference type="InterPro" id="IPR003959">
    <property type="entry name" value="ATPase_AAA_core"/>
</dbReference>
<dbReference type="PANTHER" id="PTHR45644:SF56">
    <property type="entry name" value="AAA ATPASE, PUTATIVE (AFU_ORTHOLOGUE AFUA_2G12920)-RELATED"/>
    <property type="match status" value="1"/>
</dbReference>
<sequence>MCRWQDQDQRKGSDDDAAAAKKLEELSNGLKCAEDELAKAQTSMSACSTALEELSARQSENEAQRDKTMATACAWFRALISVTRSDSPQTDSPRRRVLYLRDFGTLSYIFDPLIQVVLRAIHDSAFTVVAIAGIWRYELIPDSDASPERTARLSVQKHRAYLSALDDSSELKGWVERKFPSTWRRSASGGRFATLEDAAAAIFCQRFGKRQLYRRGYRQFMVDADKAELHYFDASPVGLLGTPCHELATRWGKAERERRLVAHNTRILATAMADVKRSVELLWLRDACLDSSMDESPTVDKSQECENFLKQVRSSVITTAQASRLASRLSPWLQAEASSSDFLHAIEQSARVAEEIQVQAAVGIAGASKQETGDSIVDRVKRSGNLDEYEKRLLDSIIDPTTIRTVYADVCIQPHIIDTLRSVVSLPLLFPKAYSVGILSKEAMSGVLLYGPPGTGKTMLCRALAKESGARMLQLSASNVKSMWHSESEKLIHAAFTLARRVGPCVIFIDEIDSLFGRRGGGGDGHIHRSMLTEFMQEMDGLKTADLNKSNKVIVVGATNRPQDLDDAVLRRLPRRVLVDLPGLAEREKILAQYLRGENVDPAVSLNRLAKRTVDFSGSDLKHLVFSAALAAFKDTVPNLWKAVDEGVDPDTAPQRVLKAHNFEHALKEITASCASNMDGVHALRSWGGSLGKAV</sequence>
<dbReference type="STRING" id="1314781.A0A165EAG8"/>
<comment type="subcellular location">
    <subcellularLocation>
        <location evidence="1">Mitochondrion outer membrane</location>
        <topology evidence="1">Single-pass membrane protein</topology>
    </subcellularLocation>
</comment>
<dbReference type="GO" id="GO:0016887">
    <property type="term" value="F:ATP hydrolysis activity"/>
    <property type="evidence" value="ECO:0007669"/>
    <property type="project" value="InterPro"/>
</dbReference>
<dbReference type="Gene3D" id="3.40.50.300">
    <property type="entry name" value="P-loop containing nucleotide triphosphate hydrolases"/>
    <property type="match status" value="1"/>
</dbReference>
<keyword evidence="5" id="KW-0496">Mitochondrion</keyword>
<proteinExistence type="inferred from homology"/>
<dbReference type="GO" id="GO:0005741">
    <property type="term" value="C:mitochondrial outer membrane"/>
    <property type="evidence" value="ECO:0007669"/>
    <property type="project" value="UniProtKB-SubCell"/>
</dbReference>
<dbReference type="AlphaFoldDB" id="A0A165EAG8"/>
<organism evidence="8 9">
    <name type="scientific">Exidia glandulosa HHB12029</name>
    <dbReference type="NCBI Taxonomy" id="1314781"/>
    <lineage>
        <taxon>Eukaryota</taxon>
        <taxon>Fungi</taxon>
        <taxon>Dikarya</taxon>
        <taxon>Basidiomycota</taxon>
        <taxon>Agaricomycotina</taxon>
        <taxon>Agaricomycetes</taxon>
        <taxon>Auriculariales</taxon>
        <taxon>Exidiaceae</taxon>
        <taxon>Exidia</taxon>
    </lineage>
</organism>
<dbReference type="InterPro" id="IPR003593">
    <property type="entry name" value="AAA+_ATPase"/>
</dbReference>
<keyword evidence="2 6" id="KW-0547">Nucleotide-binding</keyword>
<dbReference type="PROSITE" id="PS00674">
    <property type="entry name" value="AAA"/>
    <property type="match status" value="1"/>
</dbReference>
<dbReference type="SMART" id="SM00382">
    <property type="entry name" value="AAA"/>
    <property type="match status" value="1"/>
</dbReference>
<evidence type="ECO:0000256" key="5">
    <source>
        <dbReference type="ARBA" id="ARBA00023128"/>
    </source>
</evidence>
<dbReference type="SUPFAM" id="SSF52540">
    <property type="entry name" value="P-loop containing nucleoside triphosphate hydrolases"/>
    <property type="match status" value="1"/>
</dbReference>
<keyword evidence="9" id="KW-1185">Reference proteome</keyword>
<feature type="domain" description="AAA+ ATPase" evidence="7">
    <location>
        <begin position="443"/>
        <end position="584"/>
    </location>
</feature>
<evidence type="ECO:0000256" key="3">
    <source>
        <dbReference type="ARBA" id="ARBA00022787"/>
    </source>
</evidence>
<keyword evidence="4 6" id="KW-0067">ATP-binding</keyword>
<dbReference type="InterPro" id="IPR041569">
    <property type="entry name" value="AAA_lid_3"/>
</dbReference>
<dbReference type="InterPro" id="IPR051701">
    <property type="entry name" value="Mito_OM_Translocase_MSP1"/>
</dbReference>
<evidence type="ECO:0000259" key="7">
    <source>
        <dbReference type="SMART" id="SM00382"/>
    </source>
</evidence>
<keyword evidence="3" id="KW-0472">Membrane</keyword>
<dbReference type="InterPro" id="IPR003960">
    <property type="entry name" value="ATPase_AAA_CS"/>
</dbReference>
<evidence type="ECO:0000313" key="9">
    <source>
        <dbReference type="Proteomes" id="UP000077266"/>
    </source>
</evidence>
<protein>
    <submittedName>
        <fullName evidence="8">AAA-domain-containing protein</fullName>
    </submittedName>
</protein>
<evidence type="ECO:0000256" key="1">
    <source>
        <dbReference type="ARBA" id="ARBA00004572"/>
    </source>
</evidence>
<dbReference type="GO" id="GO:0005524">
    <property type="term" value="F:ATP binding"/>
    <property type="evidence" value="ECO:0007669"/>
    <property type="project" value="UniProtKB-KW"/>
</dbReference>
<dbReference type="EMBL" id="KV426155">
    <property type="protein sequence ID" value="KZV86454.1"/>
    <property type="molecule type" value="Genomic_DNA"/>
</dbReference>
<evidence type="ECO:0000256" key="2">
    <source>
        <dbReference type="ARBA" id="ARBA00022741"/>
    </source>
</evidence>
<reference evidence="8 9" key="1">
    <citation type="journal article" date="2016" name="Mol. Biol. Evol.">
        <title>Comparative Genomics of Early-Diverging Mushroom-Forming Fungi Provides Insights into the Origins of Lignocellulose Decay Capabilities.</title>
        <authorList>
            <person name="Nagy L.G."/>
            <person name="Riley R."/>
            <person name="Tritt A."/>
            <person name="Adam C."/>
            <person name="Daum C."/>
            <person name="Floudas D."/>
            <person name="Sun H."/>
            <person name="Yadav J.S."/>
            <person name="Pangilinan J."/>
            <person name="Larsson K.H."/>
            <person name="Matsuura K."/>
            <person name="Barry K."/>
            <person name="Labutti K."/>
            <person name="Kuo R."/>
            <person name="Ohm R.A."/>
            <person name="Bhattacharya S.S."/>
            <person name="Shirouzu T."/>
            <person name="Yoshinaga Y."/>
            <person name="Martin F.M."/>
            <person name="Grigoriev I.V."/>
            <person name="Hibbett D.S."/>
        </authorList>
    </citation>
    <scope>NUCLEOTIDE SEQUENCE [LARGE SCALE GENOMIC DNA]</scope>
    <source>
        <strain evidence="8 9">HHB12029</strain>
    </source>
</reference>
<dbReference type="InParanoid" id="A0A165EAG8"/>
<evidence type="ECO:0000313" key="8">
    <source>
        <dbReference type="EMBL" id="KZV86454.1"/>
    </source>
</evidence>
<dbReference type="Gene3D" id="1.10.8.60">
    <property type="match status" value="1"/>
</dbReference>
<dbReference type="InterPro" id="IPR027417">
    <property type="entry name" value="P-loop_NTPase"/>
</dbReference>
<dbReference type="Pfam" id="PF17862">
    <property type="entry name" value="AAA_lid_3"/>
    <property type="match status" value="1"/>
</dbReference>
<name>A0A165EAG8_EXIGL</name>
<dbReference type="OrthoDB" id="39734at2759"/>
<dbReference type="PANTHER" id="PTHR45644">
    <property type="entry name" value="AAA ATPASE, PUTATIVE (AFU_ORTHOLOGUE AFUA_2G12920)-RELATED-RELATED"/>
    <property type="match status" value="1"/>
</dbReference>
<keyword evidence="3" id="KW-1000">Mitochondrion outer membrane</keyword>
<accession>A0A165EAG8</accession>
<comment type="similarity">
    <text evidence="6">Belongs to the AAA ATPase family.</text>
</comment>
<dbReference type="Proteomes" id="UP000077266">
    <property type="component" value="Unassembled WGS sequence"/>
</dbReference>
<evidence type="ECO:0000256" key="6">
    <source>
        <dbReference type="RuleBase" id="RU003651"/>
    </source>
</evidence>
<evidence type="ECO:0000256" key="4">
    <source>
        <dbReference type="ARBA" id="ARBA00022840"/>
    </source>
</evidence>
<dbReference type="Pfam" id="PF00004">
    <property type="entry name" value="AAA"/>
    <property type="match status" value="1"/>
</dbReference>